<evidence type="ECO:0000256" key="1">
    <source>
        <dbReference type="SAM" id="SignalP"/>
    </source>
</evidence>
<dbReference type="PROSITE" id="PS51257">
    <property type="entry name" value="PROKAR_LIPOPROTEIN"/>
    <property type="match status" value="1"/>
</dbReference>
<keyword evidence="1" id="KW-0732">Signal</keyword>
<evidence type="ECO:0000313" key="2">
    <source>
        <dbReference type="EMBL" id="RDD65367.1"/>
    </source>
</evidence>
<evidence type="ECO:0008006" key="4">
    <source>
        <dbReference type="Google" id="ProtNLM"/>
    </source>
</evidence>
<reference evidence="2 3" key="1">
    <citation type="submission" date="2018-07" db="EMBL/GenBank/DDBJ databases">
        <title>Thalassococcus profundi sp. nov., a marine bacterium isolated from deep seawater of Okinawa Trough.</title>
        <authorList>
            <person name="Yu M."/>
        </authorList>
    </citation>
    <scope>NUCLEOTIDE SEQUENCE [LARGE SCALE GENOMIC DNA]</scope>
    <source>
        <strain evidence="2 3">WRAS1</strain>
    </source>
</reference>
<gene>
    <name evidence="2" type="ORF">DU478_15820</name>
</gene>
<proteinExistence type="predicted"/>
<keyword evidence="3" id="KW-1185">Reference proteome</keyword>
<comment type="caution">
    <text evidence="2">The sequence shown here is derived from an EMBL/GenBank/DDBJ whole genome shotgun (WGS) entry which is preliminary data.</text>
</comment>
<organism evidence="2 3">
    <name type="scientific">Thalassococcus profundi</name>
    <dbReference type="NCBI Taxonomy" id="2282382"/>
    <lineage>
        <taxon>Bacteria</taxon>
        <taxon>Pseudomonadati</taxon>
        <taxon>Pseudomonadota</taxon>
        <taxon>Alphaproteobacteria</taxon>
        <taxon>Rhodobacterales</taxon>
        <taxon>Roseobacteraceae</taxon>
        <taxon>Thalassococcus</taxon>
    </lineage>
</organism>
<dbReference type="RefSeq" id="WP_114511937.1">
    <property type="nucleotide sequence ID" value="NZ_QPMK01000013.1"/>
</dbReference>
<evidence type="ECO:0000313" key="3">
    <source>
        <dbReference type="Proteomes" id="UP000253977"/>
    </source>
</evidence>
<sequence length="200" mass="23015">MKPLIFLRNWLLLCAMILTVACTSAPSGPAAQPDAVKIAELTRAIAALRSDVDPEEARRAARIAVEYPRRLMVEYQIEDPPLRHNMKVNAGIKPRGLCWHWARDLGARLERENFQTLDILHAIANYKTPFRIEHSTVMVAARGEDIYDALVLDPWRYGGTLYWGPTLEDEQYPWRPREEVFAEKRRDQGLNEYGEPVIDF</sequence>
<dbReference type="AlphaFoldDB" id="A0A369TML9"/>
<name>A0A369TML9_9RHOB</name>
<dbReference type="EMBL" id="QPMK01000013">
    <property type="protein sequence ID" value="RDD65367.1"/>
    <property type="molecule type" value="Genomic_DNA"/>
</dbReference>
<protein>
    <recommendedName>
        <fullName evidence="4">Lipoprotein</fullName>
    </recommendedName>
</protein>
<dbReference type="OrthoDB" id="5339359at2"/>
<feature type="signal peptide" evidence="1">
    <location>
        <begin position="1"/>
        <end position="30"/>
    </location>
</feature>
<dbReference type="Proteomes" id="UP000253977">
    <property type="component" value="Unassembled WGS sequence"/>
</dbReference>
<feature type="chain" id="PRO_5016926505" description="Lipoprotein" evidence="1">
    <location>
        <begin position="31"/>
        <end position="200"/>
    </location>
</feature>
<accession>A0A369TML9</accession>